<evidence type="ECO:0000313" key="2">
    <source>
        <dbReference type="Proteomes" id="UP000199459"/>
    </source>
</evidence>
<reference evidence="1 2" key="1">
    <citation type="submission" date="2016-10" db="EMBL/GenBank/DDBJ databases">
        <authorList>
            <person name="de Groot N.N."/>
        </authorList>
    </citation>
    <scope>NUCLEOTIDE SEQUENCE [LARGE SCALE GENOMIC DNA]</scope>
    <source>
        <strain evidence="1 2">Nm22</strain>
    </source>
</reference>
<accession>A0A1H8G8Y1</accession>
<dbReference type="Proteomes" id="UP000199459">
    <property type="component" value="Unassembled WGS sequence"/>
</dbReference>
<evidence type="ECO:0000313" key="1">
    <source>
        <dbReference type="EMBL" id="SEN40591.1"/>
    </source>
</evidence>
<gene>
    <name evidence="1" type="ORF">SAMN05216325_1171</name>
</gene>
<dbReference type="EMBL" id="FOCP01000017">
    <property type="protein sequence ID" value="SEN40591.1"/>
    <property type="molecule type" value="Genomic_DNA"/>
</dbReference>
<dbReference type="AlphaFoldDB" id="A0A1H8G8Y1"/>
<sequence length="112" mass="12096">MIGSQATKGMHVLARFTPKIVECGVWSDGSNLTAIEAYPSACKRSETIQALRRPYSALSHADCEDALTCALVASLFSEKPSSLMLPEADVSPSEGWIWVPRDAFVQEALPPS</sequence>
<name>A0A1H8G8Y1_9PROT</name>
<evidence type="ECO:0008006" key="3">
    <source>
        <dbReference type="Google" id="ProtNLM"/>
    </source>
</evidence>
<organism evidence="1 2">
    <name type="scientific">Nitrosomonas marina</name>
    <dbReference type="NCBI Taxonomy" id="917"/>
    <lineage>
        <taxon>Bacteria</taxon>
        <taxon>Pseudomonadati</taxon>
        <taxon>Pseudomonadota</taxon>
        <taxon>Betaproteobacteria</taxon>
        <taxon>Nitrosomonadales</taxon>
        <taxon>Nitrosomonadaceae</taxon>
        <taxon>Nitrosomonas</taxon>
    </lineage>
</organism>
<proteinExistence type="predicted"/>
<protein>
    <recommendedName>
        <fullName evidence="3">DUF429 domain-containing protein</fullName>
    </recommendedName>
</protein>